<reference evidence="3" key="1">
    <citation type="submission" date="2016-10" db="EMBL/GenBank/DDBJ databases">
        <authorList>
            <person name="Varghese N."/>
            <person name="Submissions S."/>
        </authorList>
    </citation>
    <scope>NUCLEOTIDE SEQUENCE [LARGE SCALE GENOMIC DNA]</scope>
    <source>
        <strain evidence="3">LMG 26031</strain>
    </source>
</reference>
<evidence type="ECO:0000256" key="1">
    <source>
        <dbReference type="SAM" id="SignalP"/>
    </source>
</evidence>
<gene>
    <name evidence="2" type="ORF">SAMN05192539_11022</name>
</gene>
<dbReference type="AlphaFoldDB" id="A0A1H7EKB0"/>
<protein>
    <recommendedName>
        <fullName evidence="4">DUF5666 domain-containing protein</fullName>
    </recommendedName>
</protein>
<proteinExistence type="predicted"/>
<dbReference type="Proteomes" id="UP000198866">
    <property type="component" value="Unassembled WGS sequence"/>
</dbReference>
<organism evidence="2 3">
    <name type="scientific">Paraburkholderia diazotrophica</name>
    <dbReference type="NCBI Taxonomy" id="667676"/>
    <lineage>
        <taxon>Bacteria</taxon>
        <taxon>Pseudomonadati</taxon>
        <taxon>Pseudomonadota</taxon>
        <taxon>Betaproteobacteria</taxon>
        <taxon>Burkholderiales</taxon>
        <taxon>Burkholderiaceae</taxon>
        <taxon>Paraburkholderia</taxon>
    </lineage>
</organism>
<evidence type="ECO:0000313" key="2">
    <source>
        <dbReference type="EMBL" id="SEK14396.1"/>
    </source>
</evidence>
<keyword evidence="3" id="KW-1185">Reference proteome</keyword>
<dbReference type="EMBL" id="FNYE01000102">
    <property type="protein sequence ID" value="SEK14396.1"/>
    <property type="molecule type" value="Genomic_DNA"/>
</dbReference>
<name>A0A1H7EKB0_9BURK</name>
<accession>A0A1H7EKB0</accession>
<sequence>MAWNRRYSVIGYVSSSVWAVAVLLTGTTATVDAVSEEAAPKHEQTRQFSGKSITQMKAIIFEIDAERNSVTLLQENGEPIDVVVDRSVGDVSTFKAGDSVSITYSRALLLRADQVSSNGIRERVDSGFTTAQSVDSSLSMHRVQAITTVEHIDRDRHQLTLRGATRTVTLEASSDGLLQGLKVGDSVRVDFVEATAIRISRDRVPLR</sequence>
<feature type="chain" id="PRO_5011691547" description="DUF5666 domain-containing protein" evidence="1">
    <location>
        <begin position="20"/>
        <end position="207"/>
    </location>
</feature>
<keyword evidence="1" id="KW-0732">Signal</keyword>
<feature type="signal peptide" evidence="1">
    <location>
        <begin position="1"/>
        <end position="19"/>
    </location>
</feature>
<evidence type="ECO:0008006" key="4">
    <source>
        <dbReference type="Google" id="ProtNLM"/>
    </source>
</evidence>
<evidence type="ECO:0000313" key="3">
    <source>
        <dbReference type="Proteomes" id="UP000198866"/>
    </source>
</evidence>